<dbReference type="GO" id="GO:0005993">
    <property type="term" value="P:trehalose catabolic process"/>
    <property type="evidence" value="ECO:0007669"/>
    <property type="project" value="TreeGrafter"/>
</dbReference>
<dbReference type="Gene3D" id="1.50.10.10">
    <property type="match status" value="1"/>
</dbReference>
<name>A0A9N9RWP8_9DIPT</name>
<dbReference type="InterPro" id="IPR008928">
    <property type="entry name" value="6-hairpin_glycosidase_sf"/>
</dbReference>
<dbReference type="AlphaFoldDB" id="A0A9N9RWP8"/>
<evidence type="ECO:0000256" key="3">
    <source>
        <dbReference type="ARBA" id="ARBA00012757"/>
    </source>
</evidence>
<comment type="catalytic activity">
    <reaction evidence="1 5">
        <text>alpha,alpha-trehalose + H2O = alpha-D-glucose + beta-D-glucose</text>
        <dbReference type="Rhea" id="RHEA:32675"/>
        <dbReference type="ChEBI" id="CHEBI:15377"/>
        <dbReference type="ChEBI" id="CHEBI:15903"/>
        <dbReference type="ChEBI" id="CHEBI:16551"/>
        <dbReference type="ChEBI" id="CHEBI:17925"/>
        <dbReference type="EC" id="3.2.1.28"/>
    </reaction>
</comment>
<dbReference type="PANTHER" id="PTHR23403:SF1">
    <property type="entry name" value="TREHALASE"/>
    <property type="match status" value="1"/>
</dbReference>
<proteinExistence type="inferred from homology"/>
<evidence type="ECO:0000313" key="7">
    <source>
        <dbReference type="EMBL" id="CAG9803951.1"/>
    </source>
</evidence>
<keyword evidence="5" id="KW-0326">Glycosidase</keyword>
<feature type="chain" id="PRO_5040452034" description="Trehalase" evidence="6">
    <location>
        <begin position="17"/>
        <end position="579"/>
    </location>
</feature>
<dbReference type="PRINTS" id="PR00744">
    <property type="entry name" value="GLHYDRLASE37"/>
</dbReference>
<dbReference type="InterPro" id="IPR012341">
    <property type="entry name" value="6hp_glycosidase-like_sf"/>
</dbReference>
<dbReference type="OrthoDB" id="3542292at2759"/>
<dbReference type="Proteomes" id="UP001153620">
    <property type="component" value="Chromosome 2"/>
</dbReference>
<sequence>MIFLLIILNLFSSSLSSNGLPPPCSSEIYCYGELIDTVMKMRIYHDSKTFVDLRLKNPPNETIIAFHDFMEISNNTPTIDQVKVWLENHFNPAGSELTPYIPEDFNEKPTFLEGITDKKFKKFASDLNRIWINLCRKIIDEVKDHPELSSIIYVPGRFIIAGGRFHEFYYWDSYWIIRGLLVCEMFQTVRSMIHNFLTIIEQYGFIPNGGRIYYLARSQPPLLSGMMKSYIDRTHDYEFAISSVDLLEKEFNYFITKKTVIVKGHRLARYIDESSGPRPESYREDSSIGNEFDTDEERENFYSEIKAAGESGMDFSSRWFINKNGENIGTLKDLKTRHIIPVELNAILYWNARIISEIFGYAKNTVKQKEYEMKANEILKAVNEVLWNEELGIWTDYDLINNKSRPYFSPTNFAPLWTKCFDATKSLVIADKIVAYIKNLRLDDYPGGTPNSLYSTGEQWDWPNSWAPMQHMIILGLDNLEDSRTSSLAITWAERWIQSNFIAFEKTGNMYEKYIATELGGFGGGGEYEVQTGFGWSNGVILDLLDKYGQNVKSPGSYASQILIDIKLYFVILVIKQIV</sequence>
<evidence type="ECO:0000256" key="2">
    <source>
        <dbReference type="ARBA" id="ARBA00005615"/>
    </source>
</evidence>
<evidence type="ECO:0000256" key="6">
    <source>
        <dbReference type="SAM" id="SignalP"/>
    </source>
</evidence>
<gene>
    <name evidence="7" type="ORF">CHIRRI_LOCUS6846</name>
</gene>
<evidence type="ECO:0000313" key="8">
    <source>
        <dbReference type="Proteomes" id="UP001153620"/>
    </source>
</evidence>
<reference evidence="7" key="2">
    <citation type="submission" date="2022-10" db="EMBL/GenBank/DDBJ databases">
        <authorList>
            <consortium name="ENA_rothamsted_submissions"/>
            <consortium name="culmorum"/>
            <person name="King R."/>
        </authorList>
    </citation>
    <scope>NUCLEOTIDE SEQUENCE</scope>
</reference>
<evidence type="ECO:0000256" key="1">
    <source>
        <dbReference type="ARBA" id="ARBA00001576"/>
    </source>
</evidence>
<dbReference type="EMBL" id="OU895878">
    <property type="protein sequence ID" value="CAG9803951.1"/>
    <property type="molecule type" value="Genomic_DNA"/>
</dbReference>
<dbReference type="GO" id="GO:0004555">
    <property type="term" value="F:alpha,alpha-trehalase activity"/>
    <property type="evidence" value="ECO:0007669"/>
    <property type="project" value="UniProtKB-EC"/>
</dbReference>
<keyword evidence="5" id="KW-0378">Hydrolase</keyword>
<reference evidence="7" key="1">
    <citation type="submission" date="2022-01" db="EMBL/GenBank/DDBJ databases">
        <authorList>
            <person name="King R."/>
        </authorList>
    </citation>
    <scope>NUCLEOTIDE SEQUENCE</scope>
</reference>
<accession>A0A9N9RWP8</accession>
<comment type="similarity">
    <text evidence="2 5">Belongs to the glycosyl hydrolase 37 family.</text>
</comment>
<dbReference type="EC" id="3.2.1.28" evidence="3 5"/>
<dbReference type="InterPro" id="IPR001661">
    <property type="entry name" value="Glyco_hydro_37"/>
</dbReference>
<evidence type="ECO:0000256" key="5">
    <source>
        <dbReference type="RuleBase" id="RU361180"/>
    </source>
</evidence>
<dbReference type="PANTHER" id="PTHR23403">
    <property type="entry name" value="TREHALASE"/>
    <property type="match status" value="1"/>
</dbReference>
<keyword evidence="6" id="KW-0732">Signal</keyword>
<feature type="signal peptide" evidence="6">
    <location>
        <begin position="1"/>
        <end position="16"/>
    </location>
</feature>
<protein>
    <recommendedName>
        <fullName evidence="4 5">Trehalase</fullName>
        <ecNumber evidence="3 5">3.2.1.28</ecNumber>
    </recommendedName>
    <alternativeName>
        <fullName evidence="5">Alpha-trehalose glucohydrolase</fullName>
    </alternativeName>
</protein>
<dbReference type="SUPFAM" id="SSF48208">
    <property type="entry name" value="Six-hairpin glycosidases"/>
    <property type="match status" value="1"/>
</dbReference>
<keyword evidence="8" id="KW-1185">Reference proteome</keyword>
<evidence type="ECO:0000256" key="4">
    <source>
        <dbReference type="ARBA" id="ARBA00019905"/>
    </source>
</evidence>
<dbReference type="Pfam" id="PF01204">
    <property type="entry name" value="Trehalase"/>
    <property type="match status" value="1"/>
</dbReference>
<organism evidence="7 8">
    <name type="scientific">Chironomus riparius</name>
    <dbReference type="NCBI Taxonomy" id="315576"/>
    <lineage>
        <taxon>Eukaryota</taxon>
        <taxon>Metazoa</taxon>
        <taxon>Ecdysozoa</taxon>
        <taxon>Arthropoda</taxon>
        <taxon>Hexapoda</taxon>
        <taxon>Insecta</taxon>
        <taxon>Pterygota</taxon>
        <taxon>Neoptera</taxon>
        <taxon>Endopterygota</taxon>
        <taxon>Diptera</taxon>
        <taxon>Nematocera</taxon>
        <taxon>Chironomoidea</taxon>
        <taxon>Chironomidae</taxon>
        <taxon>Chironominae</taxon>
        <taxon>Chironomus</taxon>
    </lineage>
</organism>